<protein>
    <recommendedName>
        <fullName evidence="2">GH16 domain-containing protein</fullName>
    </recommendedName>
</protein>
<reference evidence="3" key="1">
    <citation type="submission" date="2022-11" db="EMBL/GenBank/DDBJ databases">
        <title>Genome Sequence of Cubamyces cubensis.</title>
        <authorList>
            <person name="Buettner E."/>
        </authorList>
    </citation>
    <scope>NUCLEOTIDE SEQUENCE</scope>
    <source>
        <strain evidence="3">MPL-01</strain>
    </source>
</reference>
<evidence type="ECO:0000313" key="3">
    <source>
        <dbReference type="EMBL" id="KAJ8481325.1"/>
    </source>
</evidence>
<dbReference type="Pfam" id="PF26113">
    <property type="entry name" value="GH16_XgeA"/>
    <property type="match status" value="1"/>
</dbReference>
<dbReference type="PROSITE" id="PS51762">
    <property type="entry name" value="GH16_2"/>
    <property type="match status" value="1"/>
</dbReference>
<feature type="compositionally biased region" description="Gly residues" evidence="1">
    <location>
        <begin position="311"/>
        <end position="328"/>
    </location>
</feature>
<dbReference type="InterPro" id="IPR013320">
    <property type="entry name" value="ConA-like_dom_sf"/>
</dbReference>
<evidence type="ECO:0000259" key="2">
    <source>
        <dbReference type="PROSITE" id="PS51762"/>
    </source>
</evidence>
<dbReference type="AlphaFoldDB" id="A0AAD7TV80"/>
<dbReference type="PANTHER" id="PTHR10963:SF24">
    <property type="entry name" value="GLYCOSIDASE C21B10.07-RELATED"/>
    <property type="match status" value="1"/>
</dbReference>
<evidence type="ECO:0000256" key="1">
    <source>
        <dbReference type="SAM" id="MobiDB-lite"/>
    </source>
</evidence>
<dbReference type="SUPFAM" id="SSF49899">
    <property type="entry name" value="Concanavalin A-like lectins/glucanases"/>
    <property type="match status" value="1"/>
</dbReference>
<dbReference type="PANTHER" id="PTHR10963">
    <property type="entry name" value="GLYCOSYL HYDROLASE-RELATED"/>
    <property type="match status" value="1"/>
</dbReference>
<sequence length="365" mass="37727">MLDDHVLGHVNYLNESSATSQKLAYINDAGHAVIRVDDFSFVPWEQKRNSVRIETTDYFPVGSVFVLDATHIPFGCSVWPGFWTKGPNWPAGGEIDIVESVNLMGNNQMALHTPAGCTQASDVQQLGKTIGSDCSAGVDSATGCAVAETQPNSFGSDFASAGGGVWATQFDDSGVFIWFWSRNNVPDSVTNAKDTIDPSTWGTPSAAWPSSSCNVASSFDAQQLVIDITLCGDWAGEPSIYQSTCGGPLGNSTVDICYIDNVINTNGTNYQDAYFEISSVKVFTVNSTVLTPSVSGSSTVLSSATASAGSAGSGSTSGTGSSGNGSNNGTGSDDGSSGNGAAPRVAAYAAMVGATALAAFSWMLL</sequence>
<gene>
    <name evidence="3" type="ORF">ONZ51_g6077</name>
</gene>
<evidence type="ECO:0000313" key="4">
    <source>
        <dbReference type="Proteomes" id="UP001215151"/>
    </source>
</evidence>
<organism evidence="3 4">
    <name type="scientific">Trametes cubensis</name>
    <dbReference type="NCBI Taxonomy" id="1111947"/>
    <lineage>
        <taxon>Eukaryota</taxon>
        <taxon>Fungi</taxon>
        <taxon>Dikarya</taxon>
        <taxon>Basidiomycota</taxon>
        <taxon>Agaricomycotina</taxon>
        <taxon>Agaricomycetes</taxon>
        <taxon>Polyporales</taxon>
        <taxon>Polyporaceae</taxon>
        <taxon>Trametes</taxon>
    </lineage>
</organism>
<dbReference type="GO" id="GO:0009251">
    <property type="term" value="P:glucan catabolic process"/>
    <property type="evidence" value="ECO:0007669"/>
    <property type="project" value="TreeGrafter"/>
</dbReference>
<feature type="compositionally biased region" description="Low complexity" evidence="1">
    <location>
        <begin position="329"/>
        <end position="338"/>
    </location>
</feature>
<dbReference type="EMBL" id="JAPEVG010000140">
    <property type="protein sequence ID" value="KAJ8481325.1"/>
    <property type="molecule type" value="Genomic_DNA"/>
</dbReference>
<proteinExistence type="predicted"/>
<dbReference type="Gene3D" id="2.60.120.200">
    <property type="match status" value="1"/>
</dbReference>
<dbReference type="InterPro" id="IPR050546">
    <property type="entry name" value="Glycosyl_Hydrlase_16"/>
</dbReference>
<dbReference type="CDD" id="cd02181">
    <property type="entry name" value="GH16_fungal_Lam16A_glucanase"/>
    <property type="match status" value="1"/>
</dbReference>
<accession>A0AAD7TV80</accession>
<feature type="region of interest" description="Disordered" evidence="1">
    <location>
        <begin position="307"/>
        <end position="338"/>
    </location>
</feature>
<dbReference type="InterPro" id="IPR000757">
    <property type="entry name" value="Beta-glucanase-like"/>
</dbReference>
<keyword evidence="4" id="KW-1185">Reference proteome</keyword>
<feature type="domain" description="GH16" evidence="2">
    <location>
        <begin position="1"/>
        <end position="243"/>
    </location>
</feature>
<dbReference type="GO" id="GO:0004553">
    <property type="term" value="F:hydrolase activity, hydrolyzing O-glycosyl compounds"/>
    <property type="evidence" value="ECO:0007669"/>
    <property type="project" value="InterPro"/>
</dbReference>
<comment type="caution">
    <text evidence="3">The sequence shown here is derived from an EMBL/GenBank/DDBJ whole genome shotgun (WGS) entry which is preliminary data.</text>
</comment>
<name>A0AAD7TV80_9APHY</name>
<dbReference type="Proteomes" id="UP001215151">
    <property type="component" value="Unassembled WGS sequence"/>
</dbReference>